<reference evidence="3" key="1">
    <citation type="submission" date="2022-11" db="UniProtKB">
        <authorList>
            <consortium name="WormBaseParasite"/>
        </authorList>
    </citation>
    <scope>IDENTIFICATION</scope>
</reference>
<accession>A0A914VWJ2</accession>
<keyword evidence="1" id="KW-0732">Signal</keyword>
<dbReference type="WBParaSite" id="PSAMB.scaffold2535size22687.g18186.t1">
    <property type="protein sequence ID" value="PSAMB.scaffold2535size22687.g18186.t1"/>
    <property type="gene ID" value="PSAMB.scaffold2535size22687.g18186"/>
</dbReference>
<name>A0A914VWJ2_9BILA</name>
<evidence type="ECO:0000256" key="1">
    <source>
        <dbReference type="SAM" id="SignalP"/>
    </source>
</evidence>
<dbReference type="AlphaFoldDB" id="A0A914VWJ2"/>
<keyword evidence="2" id="KW-1185">Reference proteome</keyword>
<proteinExistence type="predicted"/>
<protein>
    <submittedName>
        <fullName evidence="3">Uncharacterized protein</fullName>
    </submittedName>
</protein>
<organism evidence="2 3">
    <name type="scientific">Plectus sambesii</name>
    <dbReference type="NCBI Taxonomy" id="2011161"/>
    <lineage>
        <taxon>Eukaryota</taxon>
        <taxon>Metazoa</taxon>
        <taxon>Ecdysozoa</taxon>
        <taxon>Nematoda</taxon>
        <taxon>Chromadorea</taxon>
        <taxon>Plectida</taxon>
        <taxon>Plectina</taxon>
        <taxon>Plectoidea</taxon>
        <taxon>Plectidae</taxon>
        <taxon>Plectus</taxon>
    </lineage>
</organism>
<feature type="chain" id="PRO_5037885365" evidence="1">
    <location>
        <begin position="33"/>
        <end position="117"/>
    </location>
</feature>
<evidence type="ECO:0000313" key="2">
    <source>
        <dbReference type="Proteomes" id="UP000887566"/>
    </source>
</evidence>
<dbReference type="Proteomes" id="UP000887566">
    <property type="component" value="Unplaced"/>
</dbReference>
<sequence>MWSMMGLSWNSSQLCILLRLALLAVIIPGRNGHTQPSSFEQQMGMVDVDRRPPFRDENIPLLFRILMRNDADSFRPATSANPTVASFRYLIDLWQPNVRELNRPLPLFLGAPRMPLY</sequence>
<feature type="signal peptide" evidence="1">
    <location>
        <begin position="1"/>
        <end position="32"/>
    </location>
</feature>
<evidence type="ECO:0000313" key="3">
    <source>
        <dbReference type="WBParaSite" id="PSAMB.scaffold2535size22687.g18186.t1"/>
    </source>
</evidence>